<dbReference type="Gene3D" id="1.25.40.10">
    <property type="entry name" value="Tetratricopeptide repeat domain"/>
    <property type="match status" value="5"/>
</dbReference>
<organism evidence="1">
    <name type="scientific">hydrothermal vent metagenome</name>
    <dbReference type="NCBI Taxonomy" id="652676"/>
    <lineage>
        <taxon>unclassified sequences</taxon>
        <taxon>metagenomes</taxon>
        <taxon>ecological metagenomes</taxon>
    </lineage>
</organism>
<name>A0A3B0ZFB6_9ZZZZ</name>
<dbReference type="InterPro" id="IPR011990">
    <property type="entry name" value="TPR-like_helical_dom_sf"/>
</dbReference>
<dbReference type="SUPFAM" id="SSF48452">
    <property type="entry name" value="TPR-like"/>
    <property type="match status" value="3"/>
</dbReference>
<sequence length="956" mass="110177">MSQITQSQDFNLNLKIFRNILIGFTVSAILSSCGTAGRNAPTIASIEDKELVIENIKVQPIERKSVVAKYKEFLRSVPVEDIYSDAQRRLADLELMSGEDKSVSDDDPMSPAGRQQLRSAIKQYSRYLRTHKNSKENELVLYQLAKAYSLLAEPEKEQSTLNRLKREFPKSKYNDEVNFRIGETYFVLNKYRLAGKAYNNIVINHKKSLFYEKAMYKYGWTLFKRNKYQQALKQFINLLDIKSAQGKLGRVTLSPGISRSEKELLTDTLRVTSLTLSYQQGARSLTRYLKASGKKPYEPLLYRALGKQYQNKDRIIDAADTYMAYVKRAPNDPDAPIFHQDAIAAYKKGGLASLVIKSKAEFIARYNTKSYYWRTQSNEKRNFIKPLLAIHIKDLATHFHASGRKSRKRSDYRHAAKWYGEFITMFPNDKTSADMNFLLAESLHESGQYQKAILEFEKTAYGYAAHKKSAEAAYAAILIYPKLQRLVQKKNKGSKKLVVVWQQKAIASALLFSEKFSQDKRVSSVLAKTSETLYAHKNYQRANQTARLLLAKKSKYSTPRDKRTAWIIIGHSEFALANYTESEKAYKQVLRRTAKNSKLYKPMQTRLAASIYKQGELAKASNNNQQAISHFLRLKKITPNSPLLATAEYDAASLLIKEKKLKHASRILEKFRITYPKKKKLQQGVTEKLAFIYTETKQYTKAAHEIEKLLTTKGSANFKRDMTLQAANLYLKGGNKKNGIRLYKKYIKKYPQPLAEAMEARNTLAEHYKKTRKLKKWGYWLKEIIRADAKGGRQRTDRTKYLAGNATLVLAKPLRTQYNRAKLRIPLKKSLKKKKRLMQKTIKAYQQALNYKIADVSTSATYQIAEIYNNFARALMKSQRPKGLSADEKEQYDILLEEQAFPFEEKAIDIHVANVKNVNTGIYNNWIKKSLRQLSRLQPVRYAKTEKVERYVDAIH</sequence>
<dbReference type="AlphaFoldDB" id="A0A3B0ZFB6"/>
<reference evidence="1" key="1">
    <citation type="submission" date="2018-06" db="EMBL/GenBank/DDBJ databases">
        <authorList>
            <person name="Zhirakovskaya E."/>
        </authorList>
    </citation>
    <scope>NUCLEOTIDE SEQUENCE</scope>
</reference>
<gene>
    <name evidence="1" type="ORF">MNBD_GAMMA23-225</name>
</gene>
<proteinExistence type="predicted"/>
<dbReference type="InterPro" id="IPR019734">
    <property type="entry name" value="TPR_rpt"/>
</dbReference>
<accession>A0A3B0ZFB6</accession>
<evidence type="ECO:0000313" key="1">
    <source>
        <dbReference type="EMBL" id="VAW92168.1"/>
    </source>
</evidence>
<dbReference type="SMART" id="SM00028">
    <property type="entry name" value="TPR"/>
    <property type="match status" value="5"/>
</dbReference>
<protein>
    <submittedName>
        <fullName evidence="1">TPR domain protein, putative component of TonB system</fullName>
    </submittedName>
</protein>
<dbReference type="Pfam" id="PF13174">
    <property type="entry name" value="TPR_6"/>
    <property type="match status" value="2"/>
</dbReference>
<dbReference type="EMBL" id="UOFT01000023">
    <property type="protein sequence ID" value="VAW92168.1"/>
    <property type="molecule type" value="Genomic_DNA"/>
</dbReference>